<dbReference type="PANTHER" id="PTHR30069:SF49">
    <property type="entry name" value="OUTER MEMBRANE PROTEIN C"/>
    <property type="match status" value="1"/>
</dbReference>
<evidence type="ECO:0000256" key="10">
    <source>
        <dbReference type="PROSITE-ProRule" id="PRU01360"/>
    </source>
</evidence>
<keyword evidence="9 10" id="KW-0998">Cell outer membrane</keyword>
<evidence type="ECO:0000256" key="11">
    <source>
        <dbReference type="RuleBase" id="RU003357"/>
    </source>
</evidence>
<keyword evidence="15" id="KW-1185">Reference proteome</keyword>
<keyword evidence="4 10" id="KW-1134">Transmembrane beta strand</keyword>
<sequence>MPAPGASGTAAPDIESTEMNKNLRRLPLAVAISLALPALASAQDAMLGSVVVTAPQMAQPLTVEVDPKAPQQPLPASDGASLLKNIPGFSIIRKGGTDGDPVLRGLAGSRLPILLDGMDFHGGCNHRMDPPTAYVFPESYSNVRVIKGPQTVLYGNGNAAGVVLFENERVPISPGVRGEGSLLVGSWSRRDVFASGEVAGEQAALKATITHAESGNYEDGDGTEIHSRFKRQSATLVGSYELDRDTRIDLDGIVSRGKAAYADRAMDGSKFDRESYGMTFRKQDLSPVVKAVNLRLYHSYIDHVMDNYSMRDTASCVGGAATGCAAMNPDRETDGARVSVDLALGARNQLTLGADWRRDEHTTRHQRGASAAAADTYKTRDRLTDYKSRFTGVFGELTHELSDNQRLIGGLRLDDWKADRTFIGMGAVASAPGTAQGRASETLRSGFLRYEQDLSSPATVYVGYGMNQRPMDYWEANLYEGIQANTSGLRPETTHQLDAGLMWKSERLQGSLSAFYAKVDDYILLYSGPGVGTAGGPMGAGTMPGGAGCLAASGLSNSRNHQLNSCLASGNVDATRYGAEADIAYRMTDALTLRGSLAYVRATNDTINVPLAQTPPLEAKIGADYTLGAWGVGGVIRAVARQDRIHARYGNIAGVDRGTTTPGFATLSLNGSYALNKQAKISFGVDNLFDRTYAEHLSKGDATILGYTNAVGDRVNEPGRTFWLKAQVALD</sequence>
<dbReference type="Proteomes" id="UP001597158">
    <property type="component" value="Unassembled WGS sequence"/>
</dbReference>
<evidence type="ECO:0000256" key="7">
    <source>
        <dbReference type="ARBA" id="ARBA00023136"/>
    </source>
</evidence>
<evidence type="ECO:0000313" key="14">
    <source>
        <dbReference type="EMBL" id="MFD1262553.1"/>
    </source>
</evidence>
<evidence type="ECO:0000256" key="2">
    <source>
        <dbReference type="ARBA" id="ARBA00009810"/>
    </source>
</evidence>
<evidence type="ECO:0000256" key="3">
    <source>
        <dbReference type="ARBA" id="ARBA00022448"/>
    </source>
</evidence>
<evidence type="ECO:0000256" key="8">
    <source>
        <dbReference type="ARBA" id="ARBA00023170"/>
    </source>
</evidence>
<dbReference type="InterPro" id="IPR036942">
    <property type="entry name" value="Beta-barrel_TonB_sf"/>
</dbReference>
<dbReference type="RefSeq" id="WP_083491453.1">
    <property type="nucleotide sequence ID" value="NZ_JARQZE010000020.1"/>
</dbReference>
<protein>
    <submittedName>
        <fullName evidence="14">TonB-dependent receptor domain-containing protein</fullName>
    </submittedName>
</protein>
<comment type="subcellular location">
    <subcellularLocation>
        <location evidence="1 10">Cell outer membrane</location>
        <topology evidence="1 10">Multi-pass membrane protein</topology>
    </subcellularLocation>
</comment>
<keyword evidence="8 14" id="KW-0675">Receptor</keyword>
<dbReference type="SUPFAM" id="SSF56935">
    <property type="entry name" value="Porins"/>
    <property type="match status" value="1"/>
</dbReference>
<name>A0ABW3W926_9RHOO</name>
<accession>A0ABW3W926</accession>
<evidence type="ECO:0000256" key="4">
    <source>
        <dbReference type="ARBA" id="ARBA00022452"/>
    </source>
</evidence>
<dbReference type="PROSITE" id="PS52016">
    <property type="entry name" value="TONB_DEPENDENT_REC_3"/>
    <property type="match status" value="1"/>
</dbReference>
<dbReference type="PANTHER" id="PTHR30069">
    <property type="entry name" value="TONB-DEPENDENT OUTER MEMBRANE RECEPTOR"/>
    <property type="match status" value="1"/>
</dbReference>
<evidence type="ECO:0000256" key="5">
    <source>
        <dbReference type="ARBA" id="ARBA00022692"/>
    </source>
</evidence>
<evidence type="ECO:0000259" key="12">
    <source>
        <dbReference type="Pfam" id="PF00593"/>
    </source>
</evidence>
<dbReference type="InterPro" id="IPR037066">
    <property type="entry name" value="Plug_dom_sf"/>
</dbReference>
<evidence type="ECO:0000256" key="1">
    <source>
        <dbReference type="ARBA" id="ARBA00004571"/>
    </source>
</evidence>
<keyword evidence="7 10" id="KW-0472">Membrane</keyword>
<gene>
    <name evidence="14" type="ORF">ACFQ4M_03095</name>
</gene>
<dbReference type="InterPro" id="IPR000531">
    <property type="entry name" value="Beta-barrel_TonB"/>
</dbReference>
<keyword evidence="6 11" id="KW-0798">TonB box</keyword>
<dbReference type="InterPro" id="IPR039426">
    <property type="entry name" value="TonB-dep_rcpt-like"/>
</dbReference>
<feature type="domain" description="TonB-dependent receptor-like beta-barrel" evidence="12">
    <location>
        <begin position="232"/>
        <end position="688"/>
    </location>
</feature>
<dbReference type="CDD" id="cd01347">
    <property type="entry name" value="ligand_gated_channel"/>
    <property type="match status" value="1"/>
</dbReference>
<feature type="domain" description="TonB-dependent receptor plug" evidence="13">
    <location>
        <begin position="62"/>
        <end position="162"/>
    </location>
</feature>
<evidence type="ECO:0000313" key="15">
    <source>
        <dbReference type="Proteomes" id="UP001597158"/>
    </source>
</evidence>
<dbReference type="Pfam" id="PF07715">
    <property type="entry name" value="Plug"/>
    <property type="match status" value="1"/>
</dbReference>
<dbReference type="EMBL" id="JBHTMC010000004">
    <property type="protein sequence ID" value="MFD1262553.1"/>
    <property type="molecule type" value="Genomic_DNA"/>
</dbReference>
<evidence type="ECO:0000256" key="9">
    <source>
        <dbReference type="ARBA" id="ARBA00023237"/>
    </source>
</evidence>
<reference evidence="15" key="1">
    <citation type="journal article" date="2019" name="Int. J. Syst. Evol. Microbiol.">
        <title>The Global Catalogue of Microorganisms (GCM) 10K type strain sequencing project: providing services to taxonomists for standard genome sequencing and annotation.</title>
        <authorList>
            <consortium name="The Broad Institute Genomics Platform"/>
            <consortium name="The Broad Institute Genome Sequencing Center for Infectious Disease"/>
            <person name="Wu L."/>
            <person name="Ma J."/>
        </authorList>
    </citation>
    <scope>NUCLEOTIDE SEQUENCE [LARGE SCALE GENOMIC DNA]</scope>
    <source>
        <strain evidence="15">CCUG 48884</strain>
    </source>
</reference>
<evidence type="ECO:0000259" key="13">
    <source>
        <dbReference type="Pfam" id="PF07715"/>
    </source>
</evidence>
<organism evidence="14 15">
    <name type="scientific">Thauera mechernichensis</name>
    <dbReference type="NCBI Taxonomy" id="82788"/>
    <lineage>
        <taxon>Bacteria</taxon>
        <taxon>Pseudomonadati</taxon>
        <taxon>Pseudomonadota</taxon>
        <taxon>Betaproteobacteria</taxon>
        <taxon>Rhodocyclales</taxon>
        <taxon>Zoogloeaceae</taxon>
        <taxon>Thauera</taxon>
    </lineage>
</organism>
<dbReference type="InterPro" id="IPR012910">
    <property type="entry name" value="Plug_dom"/>
</dbReference>
<proteinExistence type="inferred from homology"/>
<comment type="similarity">
    <text evidence="2 10 11">Belongs to the TonB-dependent receptor family.</text>
</comment>
<dbReference type="Pfam" id="PF00593">
    <property type="entry name" value="TonB_dep_Rec_b-barrel"/>
    <property type="match status" value="1"/>
</dbReference>
<comment type="caution">
    <text evidence="14">The sequence shown here is derived from an EMBL/GenBank/DDBJ whole genome shotgun (WGS) entry which is preliminary data.</text>
</comment>
<keyword evidence="3 10" id="KW-0813">Transport</keyword>
<dbReference type="Gene3D" id="2.40.170.20">
    <property type="entry name" value="TonB-dependent receptor, beta-barrel domain"/>
    <property type="match status" value="1"/>
</dbReference>
<evidence type="ECO:0000256" key="6">
    <source>
        <dbReference type="ARBA" id="ARBA00023077"/>
    </source>
</evidence>
<dbReference type="Gene3D" id="2.170.130.10">
    <property type="entry name" value="TonB-dependent receptor, plug domain"/>
    <property type="match status" value="1"/>
</dbReference>
<keyword evidence="5 10" id="KW-0812">Transmembrane</keyword>